<proteinExistence type="predicted"/>
<feature type="region of interest" description="Disordered" evidence="2">
    <location>
        <begin position="919"/>
        <end position="943"/>
    </location>
</feature>
<feature type="domain" description="Rab-GAP TBC" evidence="3">
    <location>
        <begin position="267"/>
        <end position="483"/>
    </location>
</feature>
<dbReference type="Pfam" id="PF13621">
    <property type="entry name" value="Cupin_8"/>
    <property type="match status" value="1"/>
</dbReference>
<dbReference type="EMBL" id="SEKV01000280">
    <property type="protein sequence ID" value="TFY59924.1"/>
    <property type="molecule type" value="Genomic_DNA"/>
</dbReference>
<dbReference type="PANTHER" id="PTHR22957:SF337">
    <property type="entry name" value="TBC1 DOMAIN FAMILY MEMBER 5"/>
    <property type="match status" value="1"/>
</dbReference>
<reference evidence="4 5" key="1">
    <citation type="submission" date="2019-01" db="EMBL/GenBank/DDBJ databases">
        <title>Genome sequencing of the rare red list fungi Fomitopsis rosea.</title>
        <authorList>
            <person name="Buettner E."/>
            <person name="Kellner H."/>
        </authorList>
    </citation>
    <scope>NUCLEOTIDE SEQUENCE [LARGE SCALE GENOMIC DNA]</scope>
    <source>
        <strain evidence="4 5">DSM 105464</strain>
    </source>
</reference>
<feature type="compositionally biased region" description="Polar residues" evidence="2">
    <location>
        <begin position="591"/>
        <end position="602"/>
    </location>
</feature>
<dbReference type="SUPFAM" id="SSF51197">
    <property type="entry name" value="Clavaminate synthase-like"/>
    <property type="match status" value="1"/>
</dbReference>
<dbReference type="SUPFAM" id="SSF47923">
    <property type="entry name" value="Ypt/Rab-GAP domain of gyp1p"/>
    <property type="match status" value="2"/>
</dbReference>
<evidence type="ECO:0000313" key="5">
    <source>
        <dbReference type="Proteomes" id="UP000298390"/>
    </source>
</evidence>
<evidence type="ECO:0000259" key="3">
    <source>
        <dbReference type="PROSITE" id="PS50086"/>
    </source>
</evidence>
<dbReference type="Pfam" id="PF00566">
    <property type="entry name" value="RabGAP-TBC"/>
    <property type="match status" value="2"/>
</dbReference>
<dbReference type="STRING" id="34475.A0A4Y9YBN6"/>
<dbReference type="FunFam" id="1.10.8.270:FF:000031">
    <property type="entry name" value="TBC1 domain family member 5"/>
    <property type="match status" value="1"/>
</dbReference>
<organism evidence="4 5">
    <name type="scientific">Rhodofomes roseus</name>
    <dbReference type="NCBI Taxonomy" id="34475"/>
    <lineage>
        <taxon>Eukaryota</taxon>
        <taxon>Fungi</taxon>
        <taxon>Dikarya</taxon>
        <taxon>Basidiomycota</taxon>
        <taxon>Agaricomycotina</taxon>
        <taxon>Agaricomycetes</taxon>
        <taxon>Polyporales</taxon>
        <taxon>Rhodofomes</taxon>
    </lineage>
</organism>
<dbReference type="InterPro" id="IPR035969">
    <property type="entry name" value="Rab-GAP_TBC_sf"/>
</dbReference>
<dbReference type="AlphaFoldDB" id="A0A4Y9YBN6"/>
<dbReference type="InterPro" id="IPR000195">
    <property type="entry name" value="Rab-GAP-TBC_dom"/>
</dbReference>
<dbReference type="Gene3D" id="2.60.120.650">
    <property type="entry name" value="Cupin"/>
    <property type="match status" value="1"/>
</dbReference>
<feature type="compositionally biased region" description="Polar residues" evidence="2">
    <location>
        <begin position="866"/>
        <end position="879"/>
    </location>
</feature>
<dbReference type="GO" id="GO:0005096">
    <property type="term" value="F:GTPase activator activity"/>
    <property type="evidence" value="ECO:0007669"/>
    <property type="project" value="UniProtKB-KW"/>
</dbReference>
<sequence length="943" mass="105109">MAGPGRVVPVEIGDDYRDDDWTQKMLLWDDFLNALDPRKQSTREKRKLYLAQHNLFLQFPKLRNDIIIPDYAYASLPAPKAFSGYVPPANEEQLVLNVWLGPSDMTSPAHTDPFFNLYAQVVGQKTVWLAPPEATPAMVNPITSCCDRDAYDRLFNASLSLSKIKDAALGGRLFQAADDAPGVAGRSLAWKLFLVQAEPLQTKADVISVSPLEVLRAARHQYTTLLLEKMRAPDGSYEEGLTIPGSNEPPSRAAQTRLDLSRNNPLSLDDQNPWTEWFASMELRKEILKDVERTFPDIGYFRDPDVQAQLTNILFIHSSLYPDIGYRQGMHELLAPLYYAVDYDSLDEKDSSLDDSNVKDFCSRAWIAADAWALFSSVMNGVGRWYEWQDRKTTEKSPLASHVQLNAGSGGSSMKPYVAPIVEACNRVQSTYLKSVDPELWKSMQNAGTEPQIYGIRWLRLLFTREFDMHDSMILWDGLFACDPSFNLAEWVCVAMLIRIRNKLIPSDYSSQLTFLLRYPSTPGDTTSGELTVHHATLLLRQALTLQMSPSPTTGVSVIHENRNLLDIPVEVPEPPPPPARRRPRPGDRGQSFSSGSGTSAQRGLGGRVGHSRQQSNPMALPEMLARGLLERGESLGINKTVMNAVSELKRNLPDLANSIGKLPLSPQSAYAAYPLLDERPTTERRSWESSSRFEVERELSELRKVQRRLGDSVEWIVDTLLQDEGDANNKDTIRKRKQEALESLAYVRDVLKSNTTDIQEERLIGEEERKRREAKERSEKEKEDERRRDIERSTPKLPQPAAAPSRPQGLVTSRSSSAISSSHPGIARSPPKFGTIASSHPSTLPSPRIPPSLAAPQNPIAPWTYTRSDFSSNSSPITSLPRIPPADLDGAVDANSHNTRIPAAIRIAFGGASECFARSSSTKRCRARPPRGPAVAESECMS</sequence>
<protein>
    <recommendedName>
        <fullName evidence="3">Rab-GAP TBC domain-containing protein</fullName>
    </recommendedName>
</protein>
<evidence type="ECO:0000313" key="4">
    <source>
        <dbReference type="EMBL" id="TFY59924.1"/>
    </source>
</evidence>
<dbReference type="PROSITE" id="PS50086">
    <property type="entry name" value="TBC_RABGAP"/>
    <property type="match status" value="1"/>
</dbReference>
<feature type="compositionally biased region" description="Basic and acidic residues" evidence="2">
    <location>
        <begin position="768"/>
        <end position="795"/>
    </location>
</feature>
<dbReference type="Proteomes" id="UP000298390">
    <property type="component" value="Unassembled WGS sequence"/>
</dbReference>
<dbReference type="Gene3D" id="1.10.8.270">
    <property type="entry name" value="putative rabgap domain of human tbc1 domain family member 14 like domains"/>
    <property type="match status" value="1"/>
</dbReference>
<dbReference type="SMART" id="SM00164">
    <property type="entry name" value="TBC"/>
    <property type="match status" value="1"/>
</dbReference>
<feature type="region of interest" description="Disordered" evidence="2">
    <location>
        <begin position="567"/>
        <end position="618"/>
    </location>
</feature>
<feature type="compositionally biased region" description="Low complexity" evidence="2">
    <location>
        <begin position="814"/>
        <end position="823"/>
    </location>
</feature>
<comment type="caution">
    <text evidence="4">The sequence shown here is derived from an EMBL/GenBank/DDBJ whole genome shotgun (WGS) entry which is preliminary data.</text>
</comment>
<dbReference type="PANTHER" id="PTHR22957">
    <property type="entry name" value="TBC1 DOMAIN FAMILY MEMBER GTPASE-ACTIVATING PROTEIN"/>
    <property type="match status" value="1"/>
</dbReference>
<dbReference type="FunFam" id="1.10.472.80:FF:000038">
    <property type="entry name" value="TBC1 domain family member 5"/>
    <property type="match status" value="1"/>
</dbReference>
<name>A0A4Y9YBN6_9APHY</name>
<gene>
    <name evidence="4" type="ORF">EVJ58_g5469</name>
</gene>
<evidence type="ECO:0000256" key="2">
    <source>
        <dbReference type="SAM" id="MobiDB-lite"/>
    </source>
</evidence>
<feature type="region of interest" description="Disordered" evidence="2">
    <location>
        <begin position="768"/>
        <end position="884"/>
    </location>
</feature>
<accession>A0A4Y9YBN6</accession>
<dbReference type="InterPro" id="IPR041667">
    <property type="entry name" value="Cupin_8"/>
</dbReference>
<keyword evidence="1" id="KW-0343">GTPase activation</keyword>
<dbReference type="Gene3D" id="1.10.472.80">
    <property type="entry name" value="Ypt/Rab-GAP domain of gyp1p, domain 3"/>
    <property type="match status" value="1"/>
</dbReference>
<evidence type="ECO:0000256" key="1">
    <source>
        <dbReference type="ARBA" id="ARBA00022468"/>
    </source>
</evidence>
<feature type="compositionally biased region" description="Polar residues" evidence="2">
    <location>
        <begin position="837"/>
        <end position="846"/>
    </location>
</feature>